<evidence type="ECO:0000313" key="1">
    <source>
        <dbReference type="EMBL" id="KAK9767703.1"/>
    </source>
</evidence>
<dbReference type="Proteomes" id="UP001479436">
    <property type="component" value="Unassembled WGS sequence"/>
</dbReference>
<dbReference type="SUPFAM" id="SSF50405">
    <property type="entry name" value="Actin-crosslinking proteins"/>
    <property type="match status" value="1"/>
</dbReference>
<dbReference type="CDD" id="cd00257">
    <property type="entry name" value="beta-trefoil_FSCN-like"/>
    <property type="match status" value="1"/>
</dbReference>
<sequence>MDNNKYLGRCQGCVPYAAYPNNAFVHGVGNPRELSYLQWDVVELVNGKIALRSDTGMYLGRCNRCYKREVYYDSAGVHVMEKYLANSPWAHWGLPCVGSNQITLKGDTGHYLSRCNNCISHAAAPDSAFVHTDNPSASYAIWK</sequence>
<reference evidence="1 2" key="1">
    <citation type="submission" date="2023-04" db="EMBL/GenBank/DDBJ databases">
        <title>Genome of Basidiobolus ranarum AG-B5.</title>
        <authorList>
            <person name="Stajich J.E."/>
            <person name="Carter-House D."/>
            <person name="Gryganskyi A."/>
        </authorList>
    </citation>
    <scope>NUCLEOTIDE SEQUENCE [LARGE SCALE GENOMIC DNA]</scope>
    <source>
        <strain evidence="1 2">AG-B5</strain>
    </source>
</reference>
<protein>
    <submittedName>
        <fullName evidence="1">Uncharacterized protein</fullName>
    </submittedName>
</protein>
<name>A0ABR2X1T6_9FUNG</name>
<organism evidence="1 2">
    <name type="scientific">Basidiobolus ranarum</name>
    <dbReference type="NCBI Taxonomy" id="34480"/>
    <lineage>
        <taxon>Eukaryota</taxon>
        <taxon>Fungi</taxon>
        <taxon>Fungi incertae sedis</taxon>
        <taxon>Zoopagomycota</taxon>
        <taxon>Entomophthoromycotina</taxon>
        <taxon>Basidiobolomycetes</taxon>
        <taxon>Basidiobolales</taxon>
        <taxon>Basidiobolaceae</taxon>
        <taxon>Basidiobolus</taxon>
    </lineage>
</organism>
<evidence type="ECO:0000313" key="2">
    <source>
        <dbReference type="Proteomes" id="UP001479436"/>
    </source>
</evidence>
<keyword evidence="2" id="KW-1185">Reference proteome</keyword>
<comment type="caution">
    <text evidence="1">The sequence shown here is derived from an EMBL/GenBank/DDBJ whole genome shotgun (WGS) entry which is preliminary data.</text>
</comment>
<accession>A0ABR2X1T6</accession>
<dbReference type="Gene3D" id="2.80.10.50">
    <property type="match status" value="1"/>
</dbReference>
<gene>
    <name evidence="1" type="ORF">K7432_002270</name>
</gene>
<dbReference type="InterPro" id="IPR008999">
    <property type="entry name" value="Actin-crosslinking"/>
</dbReference>
<proteinExistence type="predicted"/>
<dbReference type="EMBL" id="JASJQH010000059">
    <property type="protein sequence ID" value="KAK9767703.1"/>
    <property type="molecule type" value="Genomic_DNA"/>
</dbReference>